<reference evidence="2" key="1">
    <citation type="journal article" date="2019" name="Int. J. Syst. Evol. Microbiol.">
        <title>The Global Catalogue of Microorganisms (GCM) 10K type strain sequencing project: providing services to taxonomists for standard genome sequencing and annotation.</title>
        <authorList>
            <consortium name="The Broad Institute Genomics Platform"/>
            <consortium name="The Broad Institute Genome Sequencing Center for Infectious Disease"/>
            <person name="Wu L."/>
            <person name="Ma J."/>
        </authorList>
    </citation>
    <scope>NUCLEOTIDE SEQUENCE [LARGE SCALE GENOMIC DNA]</scope>
    <source>
        <strain evidence="2">CGMCC 1.15790</strain>
    </source>
</reference>
<evidence type="ECO:0000313" key="1">
    <source>
        <dbReference type="EMBL" id="MFC5627336.1"/>
    </source>
</evidence>
<gene>
    <name evidence="1" type="ORF">ACFPTR_00305</name>
</gene>
<dbReference type="RefSeq" id="WP_270896808.1">
    <property type="nucleotide sequence ID" value="NZ_JBHSPF010000003.1"/>
</dbReference>
<protein>
    <submittedName>
        <fullName evidence="1">Uncharacterized protein</fullName>
    </submittedName>
</protein>
<accession>A0ABW0U1L8</accession>
<sequence>MRIPKQLNWSEHIFKEREEYGYENDFVPCPLHKFSCKEKCKTCTWLIHFKEEDNHFQVNCRPPVI</sequence>
<dbReference type="EMBL" id="JBHSPF010000003">
    <property type="protein sequence ID" value="MFC5627336.1"/>
    <property type="molecule type" value="Genomic_DNA"/>
</dbReference>
<keyword evidence="2" id="KW-1185">Reference proteome</keyword>
<evidence type="ECO:0000313" key="2">
    <source>
        <dbReference type="Proteomes" id="UP001596143"/>
    </source>
</evidence>
<dbReference type="Proteomes" id="UP001596143">
    <property type="component" value="Unassembled WGS sequence"/>
</dbReference>
<name>A0ABW0U1L8_9BACI</name>
<organism evidence="1 2">
    <name type="scientific">Aliibacillus thermotolerans</name>
    <dbReference type="NCBI Taxonomy" id="1834418"/>
    <lineage>
        <taxon>Bacteria</taxon>
        <taxon>Bacillati</taxon>
        <taxon>Bacillota</taxon>
        <taxon>Bacilli</taxon>
        <taxon>Bacillales</taxon>
        <taxon>Bacillaceae</taxon>
        <taxon>Aliibacillus</taxon>
    </lineage>
</organism>
<comment type="caution">
    <text evidence="1">The sequence shown here is derived from an EMBL/GenBank/DDBJ whole genome shotgun (WGS) entry which is preliminary data.</text>
</comment>
<proteinExistence type="predicted"/>